<accession>A0A100WDM4</accession>
<dbReference type="PROSITE" id="PS51186">
    <property type="entry name" value="GNAT"/>
    <property type="match status" value="1"/>
</dbReference>
<organism evidence="4 5">
    <name type="scientific">Mycolicibacterium canariasense</name>
    <name type="common">Mycobacterium canariasense</name>
    <dbReference type="NCBI Taxonomy" id="228230"/>
    <lineage>
        <taxon>Bacteria</taxon>
        <taxon>Bacillati</taxon>
        <taxon>Actinomycetota</taxon>
        <taxon>Actinomycetes</taxon>
        <taxon>Mycobacteriales</taxon>
        <taxon>Mycobacteriaceae</taxon>
        <taxon>Mycolicibacterium</taxon>
    </lineage>
</organism>
<dbReference type="CDD" id="cd04301">
    <property type="entry name" value="NAT_SF"/>
    <property type="match status" value="1"/>
</dbReference>
<dbReference type="STRING" id="228230.RMCC_2944"/>
<proteinExistence type="predicted"/>
<dbReference type="Gene3D" id="3.40.630.30">
    <property type="match status" value="1"/>
</dbReference>
<dbReference type="PANTHER" id="PTHR43877:SF2">
    <property type="entry name" value="AMINOALKYLPHOSPHONATE N-ACETYLTRANSFERASE-RELATED"/>
    <property type="match status" value="1"/>
</dbReference>
<sequence length="157" mass="17740">MDAAPIRPATGADHTAVNRVVAEAFEKYVDRIGRRPAPMDTDFTAALDDSRVWVIEHDGGLHAVLVIEYHDDHVLIDTVAVHPAAQGRGHGARLLRRAESRARELGLAEVRLYTNEAMSENLAYYPRQGYQETARRTENGYRRVYFRKQISPAPFKI</sequence>
<comment type="caution">
    <text evidence="4">The sequence shown here is derived from an EMBL/GenBank/DDBJ whole genome shotgun (WGS) entry which is preliminary data.</text>
</comment>
<evidence type="ECO:0000259" key="3">
    <source>
        <dbReference type="PROSITE" id="PS51186"/>
    </source>
</evidence>
<dbReference type="InterPro" id="IPR050832">
    <property type="entry name" value="Bact_Acetyltransf"/>
</dbReference>
<dbReference type="GO" id="GO:0016747">
    <property type="term" value="F:acyltransferase activity, transferring groups other than amino-acyl groups"/>
    <property type="evidence" value="ECO:0007669"/>
    <property type="project" value="InterPro"/>
</dbReference>
<keyword evidence="2" id="KW-0012">Acyltransferase</keyword>
<dbReference type="SUPFAM" id="SSF55729">
    <property type="entry name" value="Acyl-CoA N-acyltransferases (Nat)"/>
    <property type="match status" value="1"/>
</dbReference>
<dbReference type="InterPro" id="IPR000182">
    <property type="entry name" value="GNAT_dom"/>
</dbReference>
<gene>
    <name evidence="4" type="ORF">RMCC_2944</name>
</gene>
<name>A0A100WDM4_MYCCR</name>
<evidence type="ECO:0000313" key="4">
    <source>
        <dbReference type="EMBL" id="GAS95978.1"/>
    </source>
</evidence>
<dbReference type="AlphaFoldDB" id="A0A100WDM4"/>
<evidence type="ECO:0000313" key="5">
    <source>
        <dbReference type="Proteomes" id="UP000069443"/>
    </source>
</evidence>
<dbReference type="PANTHER" id="PTHR43877">
    <property type="entry name" value="AMINOALKYLPHOSPHONATE N-ACETYLTRANSFERASE-RELATED-RELATED"/>
    <property type="match status" value="1"/>
</dbReference>
<dbReference type="Proteomes" id="UP000069443">
    <property type="component" value="Unassembled WGS sequence"/>
</dbReference>
<dbReference type="EMBL" id="BCSY01000046">
    <property type="protein sequence ID" value="GAS95978.1"/>
    <property type="molecule type" value="Genomic_DNA"/>
</dbReference>
<dbReference type="InterPro" id="IPR016181">
    <property type="entry name" value="Acyl_CoA_acyltransferase"/>
</dbReference>
<reference evidence="5" key="1">
    <citation type="journal article" date="2016" name="Genome Announc.">
        <title>Draft Genome Sequences of Five Rapidly Growing Mycobacterium Species, M. thermoresistibile, M. fortuitum subsp. acetamidolyticum, M. canariasense, M. brisbanense, and M. novocastrense.</title>
        <authorList>
            <person name="Katahira K."/>
            <person name="Ogura Y."/>
            <person name="Gotoh Y."/>
            <person name="Hayashi T."/>
        </authorList>
    </citation>
    <scope>NUCLEOTIDE SEQUENCE [LARGE SCALE GENOMIC DNA]</scope>
    <source>
        <strain evidence="5">JCM15298</strain>
    </source>
</reference>
<evidence type="ECO:0000256" key="1">
    <source>
        <dbReference type="ARBA" id="ARBA00022679"/>
    </source>
</evidence>
<reference evidence="5" key="2">
    <citation type="submission" date="2016-02" db="EMBL/GenBank/DDBJ databases">
        <title>Draft genome sequence of five rapidly growing Mycobacterium species.</title>
        <authorList>
            <person name="Katahira K."/>
            <person name="Gotou Y."/>
            <person name="Iida K."/>
            <person name="Ogura Y."/>
            <person name="Hayashi T."/>
        </authorList>
    </citation>
    <scope>NUCLEOTIDE SEQUENCE [LARGE SCALE GENOMIC DNA]</scope>
    <source>
        <strain evidence="5">JCM15298</strain>
    </source>
</reference>
<dbReference type="RefSeq" id="WP_062657083.1">
    <property type="nucleotide sequence ID" value="NZ_BCSY01000046.1"/>
</dbReference>
<feature type="domain" description="N-acetyltransferase" evidence="3">
    <location>
        <begin position="4"/>
        <end position="151"/>
    </location>
</feature>
<dbReference type="OrthoDB" id="572496at2"/>
<evidence type="ECO:0000256" key="2">
    <source>
        <dbReference type="ARBA" id="ARBA00023315"/>
    </source>
</evidence>
<protein>
    <submittedName>
        <fullName evidence="4">N-acetyltransferase GCN5</fullName>
    </submittedName>
</protein>
<keyword evidence="5" id="KW-1185">Reference proteome</keyword>
<dbReference type="Pfam" id="PF13508">
    <property type="entry name" value="Acetyltransf_7"/>
    <property type="match status" value="1"/>
</dbReference>
<keyword evidence="1 4" id="KW-0808">Transferase</keyword>